<dbReference type="PIRSF" id="PIRSF001553">
    <property type="entry name" value="SucCS_alpha"/>
    <property type="match status" value="1"/>
</dbReference>
<dbReference type="GO" id="GO:0004775">
    <property type="term" value="F:succinate-CoA ligase (ADP-forming) activity"/>
    <property type="evidence" value="ECO:0007669"/>
    <property type="project" value="TreeGrafter"/>
</dbReference>
<dbReference type="AlphaFoldDB" id="A0A1G2EXS6"/>
<proteinExistence type="predicted"/>
<dbReference type="PRINTS" id="PR01798">
    <property type="entry name" value="SCOASYNTHASE"/>
</dbReference>
<feature type="domain" description="CoA-binding" evidence="4">
    <location>
        <begin position="4"/>
        <end position="101"/>
    </location>
</feature>
<evidence type="ECO:0000256" key="1">
    <source>
        <dbReference type="ARBA" id="ARBA00022598"/>
    </source>
</evidence>
<dbReference type="EMBL" id="MHMR01000026">
    <property type="protein sequence ID" value="OGZ30190.1"/>
    <property type="molecule type" value="Genomic_DNA"/>
</dbReference>
<dbReference type="InterPro" id="IPR005811">
    <property type="entry name" value="SUCC_ACL_C"/>
</dbReference>
<feature type="active site" description="Tele-phosphohistidine intermediate" evidence="3">
    <location>
        <position position="256"/>
    </location>
</feature>
<evidence type="ECO:0000313" key="6">
    <source>
        <dbReference type="Proteomes" id="UP000178428"/>
    </source>
</evidence>
<dbReference type="GO" id="GO:0006099">
    <property type="term" value="P:tricarboxylic acid cycle"/>
    <property type="evidence" value="ECO:0007669"/>
    <property type="project" value="TreeGrafter"/>
</dbReference>
<dbReference type="Pfam" id="PF00549">
    <property type="entry name" value="Ligase_CoA"/>
    <property type="match status" value="1"/>
</dbReference>
<dbReference type="SUPFAM" id="SSF52210">
    <property type="entry name" value="Succinyl-CoA synthetase domains"/>
    <property type="match status" value="1"/>
</dbReference>
<dbReference type="InterPro" id="IPR003781">
    <property type="entry name" value="CoA-bd"/>
</dbReference>
<dbReference type="PANTHER" id="PTHR11117">
    <property type="entry name" value="SUCCINYL-COA LIGASE SUBUNIT ALPHA"/>
    <property type="match status" value="1"/>
</dbReference>
<reference evidence="5 6" key="1">
    <citation type="journal article" date="2016" name="Nat. Commun.">
        <title>Thousands of microbial genomes shed light on interconnected biogeochemical processes in an aquifer system.</title>
        <authorList>
            <person name="Anantharaman K."/>
            <person name="Brown C.T."/>
            <person name="Hug L.A."/>
            <person name="Sharon I."/>
            <person name="Castelle C.J."/>
            <person name="Probst A.J."/>
            <person name="Thomas B.C."/>
            <person name="Singh A."/>
            <person name="Wilkins M.J."/>
            <person name="Karaoz U."/>
            <person name="Brodie E.L."/>
            <person name="Williams K.H."/>
            <person name="Hubbard S.S."/>
            <person name="Banfield J.F."/>
        </authorList>
    </citation>
    <scope>NUCLEOTIDE SEQUENCE [LARGE SCALE GENOMIC DNA]</scope>
</reference>
<gene>
    <name evidence="5" type="ORF">A3J00_00790</name>
</gene>
<dbReference type="SMART" id="SM00881">
    <property type="entry name" value="CoA_binding"/>
    <property type="match status" value="1"/>
</dbReference>
<dbReference type="SUPFAM" id="SSF51735">
    <property type="entry name" value="NAD(P)-binding Rossmann-fold domains"/>
    <property type="match status" value="1"/>
</dbReference>
<dbReference type="GO" id="GO:0009361">
    <property type="term" value="C:succinate-CoA ligase complex (ADP-forming)"/>
    <property type="evidence" value="ECO:0007669"/>
    <property type="project" value="TreeGrafter"/>
</dbReference>
<dbReference type="STRING" id="1801725.A3J00_00790"/>
<keyword evidence="2" id="KW-0547">Nucleotide-binding</keyword>
<dbReference type="Gene3D" id="3.40.50.720">
    <property type="entry name" value="NAD(P)-binding Rossmann-like Domain"/>
    <property type="match status" value="1"/>
</dbReference>
<evidence type="ECO:0000256" key="2">
    <source>
        <dbReference type="ARBA" id="ARBA00022741"/>
    </source>
</evidence>
<evidence type="ECO:0000256" key="3">
    <source>
        <dbReference type="PIRSR" id="PIRSR001553-1"/>
    </source>
</evidence>
<protein>
    <recommendedName>
        <fullName evidence="4">CoA-binding domain-containing protein</fullName>
    </recommendedName>
</protein>
<dbReference type="InterPro" id="IPR016102">
    <property type="entry name" value="Succinyl-CoA_synth-like"/>
</dbReference>
<accession>A0A1G2EXS6</accession>
<dbReference type="InterPro" id="IPR036291">
    <property type="entry name" value="NAD(P)-bd_dom_sf"/>
</dbReference>
<dbReference type="GO" id="GO:0004776">
    <property type="term" value="F:succinate-CoA ligase (GDP-forming) activity"/>
    <property type="evidence" value="ECO:0007669"/>
    <property type="project" value="TreeGrafter"/>
</dbReference>
<sequence length="297" mass="30627">MAILVDKKTRVLVQGITGNEGSRAAKEMLSYGTRVLAGVTPSKGGQEIHGVPVYDTVREAKNRHPEINASLIVVPAFAVKDAAIEAISAGIPLINILTELVSPKDCSEIIAWAKIKGARVIGPASVGVISPGKGKIGSIGSADVDKIFTSGPVGVISKSGGMTSEISIILSRAGIGQSTAIGIGGEQLIGSGFSDLLMLFEQDPQTKAVVLFGEVGGGYEEQVAKHIKSKKITKPIVAVIAGKFTNRLPHGTVLGHAGAIVGKGAGSYRSKIRALKSAGVILADVLEDIPEAVKKLI</sequence>
<comment type="caution">
    <text evidence="5">The sequence shown here is derived from an EMBL/GenBank/DDBJ whole genome shotgun (WGS) entry which is preliminary data.</text>
</comment>
<dbReference type="PANTHER" id="PTHR11117:SF2">
    <property type="entry name" value="SUCCINATE--COA LIGASE [ADP_GDP-FORMING] SUBUNIT ALPHA, MITOCHONDRIAL"/>
    <property type="match status" value="1"/>
</dbReference>
<dbReference type="GO" id="GO:0000166">
    <property type="term" value="F:nucleotide binding"/>
    <property type="evidence" value="ECO:0007669"/>
    <property type="project" value="UniProtKB-KW"/>
</dbReference>
<evidence type="ECO:0000259" key="4">
    <source>
        <dbReference type="SMART" id="SM00881"/>
    </source>
</evidence>
<dbReference type="Pfam" id="PF02629">
    <property type="entry name" value="CoA_binding"/>
    <property type="match status" value="1"/>
</dbReference>
<keyword evidence="1" id="KW-0436">Ligase</keyword>
<dbReference type="Proteomes" id="UP000178428">
    <property type="component" value="Unassembled WGS sequence"/>
</dbReference>
<dbReference type="Gene3D" id="3.40.50.261">
    <property type="entry name" value="Succinyl-CoA synthetase domains"/>
    <property type="match status" value="1"/>
</dbReference>
<organism evidence="5 6">
    <name type="scientific">Candidatus Niyogibacteria bacterium RIFCSPLOWO2_02_FULL_45_13</name>
    <dbReference type="NCBI Taxonomy" id="1801725"/>
    <lineage>
        <taxon>Bacteria</taxon>
        <taxon>Candidatus Niyogiibacteriota</taxon>
    </lineage>
</organism>
<evidence type="ECO:0000313" key="5">
    <source>
        <dbReference type="EMBL" id="OGZ30190.1"/>
    </source>
</evidence>
<name>A0A1G2EXS6_9BACT</name>
<dbReference type="InterPro" id="IPR005810">
    <property type="entry name" value="CoA_lig_alpha"/>
</dbReference>